<dbReference type="GO" id="GO:0009734">
    <property type="term" value="P:auxin-activated signaling pathway"/>
    <property type="evidence" value="ECO:0007669"/>
    <property type="project" value="UniProtKB-KW"/>
</dbReference>
<reference evidence="10" key="2">
    <citation type="submission" date="2018-08" db="UniProtKB">
        <authorList>
            <consortium name="EnsemblPlants"/>
        </authorList>
    </citation>
    <scope>IDENTIFICATION</scope>
    <source>
        <strain evidence="10">Yugu1</strain>
    </source>
</reference>
<name>K4A3B2_SETIT</name>
<evidence type="ECO:0000256" key="6">
    <source>
        <dbReference type="ARBA" id="ARBA00023136"/>
    </source>
</evidence>
<dbReference type="InterPro" id="IPR051107">
    <property type="entry name" value="Auxin_Efflux_Carrier"/>
</dbReference>
<evidence type="ECO:0000256" key="7">
    <source>
        <dbReference type="ARBA" id="ARBA00023294"/>
    </source>
</evidence>
<dbReference type="Pfam" id="PF03547">
    <property type="entry name" value="Mem_trans"/>
    <property type="match status" value="1"/>
</dbReference>
<feature type="transmembrane region" description="Helical" evidence="9">
    <location>
        <begin position="166"/>
        <end position="186"/>
    </location>
</feature>
<evidence type="ECO:0000313" key="10">
    <source>
        <dbReference type="EnsemblPlants" id="KQL25210"/>
    </source>
</evidence>
<dbReference type="EMBL" id="AGNK02001186">
    <property type="status" value="NOT_ANNOTATED_CDS"/>
    <property type="molecule type" value="Genomic_DNA"/>
</dbReference>
<comment type="similarity">
    <text evidence="2">Belongs to the auxin efflux carrier (TC 2.A.69.1) family.</text>
</comment>
<dbReference type="GO" id="GO:0005886">
    <property type="term" value="C:plasma membrane"/>
    <property type="evidence" value="ECO:0000318"/>
    <property type="project" value="GO_Central"/>
</dbReference>
<accession>K4A3B2</accession>
<keyword evidence="7" id="KW-0927">Auxin signaling pathway</keyword>
<dbReference type="HOGENOM" id="CLU_019285_0_0_1"/>
<keyword evidence="11" id="KW-1185">Reference proteome</keyword>
<feature type="transmembrane region" description="Helical" evidence="9">
    <location>
        <begin position="352"/>
        <end position="374"/>
    </location>
</feature>
<dbReference type="InParanoid" id="K4A3B2"/>
<evidence type="ECO:0000256" key="2">
    <source>
        <dbReference type="ARBA" id="ARBA00009177"/>
    </source>
</evidence>
<dbReference type="AlphaFoldDB" id="K4A3B2"/>
<feature type="region of interest" description="Disordered" evidence="8">
    <location>
        <begin position="208"/>
        <end position="236"/>
    </location>
</feature>
<comment type="subcellular location">
    <subcellularLocation>
        <location evidence="1">Membrane</location>
        <topology evidence="1">Multi-pass membrane protein</topology>
    </subcellularLocation>
</comment>
<feature type="transmembrane region" description="Helical" evidence="9">
    <location>
        <begin position="129"/>
        <end position="154"/>
    </location>
</feature>
<sequence>MPSLNGPGQIVLGPGRTEPPVWRTVLGFLDVSLCHEMTKMLMRDIYAVDEYFDGHTCLLLRKGSLSLCRLVIYFSFPFFGFDLTGRPGSFAASYRVLAADVACKALVVLALAGWAAASRWSSGKRGGGSCSYLWCITGFSLAALNNALLMGFPLLDAMYGAWAHDIAVQMSMMQIVVWFPLMLVVFEARQAWLEMPLPVPAVVAPADGGGAVEEEEGGHATAADLDGDGEESGDGRKATVAAGWRSFWAPLLRTVALKLAFNPNAYASLLGLAWSSIANRWHLELPSIVEGSVTIIFTALSLVLRFVAGPAAGASVLGLRGDLVRFAIGRRRCPNLSRHFNFAREYDLHADVLSTAIIIGKLVSLPVLIAYYLVLAS</sequence>
<feature type="transmembrane region" description="Helical" evidence="9">
    <location>
        <begin position="96"/>
        <end position="117"/>
    </location>
</feature>
<evidence type="ECO:0000256" key="4">
    <source>
        <dbReference type="ARBA" id="ARBA00022692"/>
    </source>
</evidence>
<dbReference type="OMA" id="WRHWIRG"/>
<evidence type="ECO:0000256" key="8">
    <source>
        <dbReference type="SAM" id="MobiDB-lite"/>
    </source>
</evidence>
<dbReference type="Gramene" id="KQL25210">
    <property type="protein sequence ID" value="KQL25210"/>
    <property type="gene ID" value="SETIT_033365mg"/>
</dbReference>
<keyword evidence="6 9" id="KW-0472">Membrane</keyword>
<dbReference type="Proteomes" id="UP000004995">
    <property type="component" value="Unassembled WGS sequence"/>
</dbReference>
<dbReference type="GO" id="GO:0010329">
    <property type="term" value="F:auxin efflux transmembrane transporter activity"/>
    <property type="evidence" value="ECO:0000318"/>
    <property type="project" value="GO_Central"/>
</dbReference>
<dbReference type="GO" id="GO:0010315">
    <property type="term" value="P:auxin export across the plasma membrane"/>
    <property type="evidence" value="ECO:0000318"/>
    <property type="project" value="GO_Central"/>
</dbReference>
<evidence type="ECO:0000256" key="5">
    <source>
        <dbReference type="ARBA" id="ARBA00022989"/>
    </source>
</evidence>
<dbReference type="PANTHER" id="PTHR31752:SF58">
    <property type="entry name" value="AUXIN EFFLUX CARRIER COMPONENT"/>
    <property type="match status" value="1"/>
</dbReference>
<reference evidence="11" key="1">
    <citation type="journal article" date="2012" name="Nat. Biotechnol.">
        <title>Reference genome sequence of the model plant Setaria.</title>
        <authorList>
            <person name="Bennetzen J.L."/>
            <person name="Schmutz J."/>
            <person name="Wang H."/>
            <person name="Percifield R."/>
            <person name="Hawkins J."/>
            <person name="Pontaroli A.C."/>
            <person name="Estep M."/>
            <person name="Feng L."/>
            <person name="Vaughn J.N."/>
            <person name="Grimwood J."/>
            <person name="Jenkins J."/>
            <person name="Barry K."/>
            <person name="Lindquist E."/>
            <person name="Hellsten U."/>
            <person name="Deshpande S."/>
            <person name="Wang X."/>
            <person name="Wu X."/>
            <person name="Mitros T."/>
            <person name="Triplett J."/>
            <person name="Yang X."/>
            <person name="Ye C.Y."/>
            <person name="Mauro-Herrera M."/>
            <person name="Wang L."/>
            <person name="Li P."/>
            <person name="Sharma M."/>
            <person name="Sharma R."/>
            <person name="Ronald P.C."/>
            <person name="Panaud O."/>
            <person name="Kellogg E.A."/>
            <person name="Brutnell T.P."/>
            <person name="Doust A.N."/>
            <person name="Tuskan G.A."/>
            <person name="Rokhsar D."/>
            <person name="Devos K.M."/>
        </authorList>
    </citation>
    <scope>NUCLEOTIDE SEQUENCE [LARGE SCALE GENOMIC DNA]</scope>
    <source>
        <strain evidence="11">cv. Yugu1</strain>
    </source>
</reference>
<organism evidence="10 11">
    <name type="scientific">Setaria italica</name>
    <name type="common">Foxtail millet</name>
    <name type="synonym">Panicum italicum</name>
    <dbReference type="NCBI Taxonomy" id="4555"/>
    <lineage>
        <taxon>Eukaryota</taxon>
        <taxon>Viridiplantae</taxon>
        <taxon>Streptophyta</taxon>
        <taxon>Embryophyta</taxon>
        <taxon>Tracheophyta</taxon>
        <taxon>Spermatophyta</taxon>
        <taxon>Magnoliopsida</taxon>
        <taxon>Liliopsida</taxon>
        <taxon>Poales</taxon>
        <taxon>Poaceae</taxon>
        <taxon>PACMAD clade</taxon>
        <taxon>Panicoideae</taxon>
        <taxon>Panicodae</taxon>
        <taxon>Paniceae</taxon>
        <taxon>Cenchrinae</taxon>
        <taxon>Setaria</taxon>
    </lineage>
</organism>
<dbReference type="eggNOG" id="ENOG502QS1X">
    <property type="taxonomic scope" value="Eukaryota"/>
</dbReference>
<evidence type="ECO:0000313" key="11">
    <source>
        <dbReference type="Proteomes" id="UP000004995"/>
    </source>
</evidence>
<dbReference type="PANTHER" id="PTHR31752">
    <property type="entry name" value="AUXIN EFFLUX CARRIER COMPONENT 1B-RELATED"/>
    <property type="match status" value="1"/>
</dbReference>
<feature type="transmembrane region" description="Helical" evidence="9">
    <location>
        <begin position="288"/>
        <end position="308"/>
    </location>
</feature>
<keyword evidence="5 9" id="KW-1133">Transmembrane helix</keyword>
<dbReference type="InterPro" id="IPR004776">
    <property type="entry name" value="Mem_transp_PIN-like"/>
</dbReference>
<dbReference type="GO" id="GO:0009926">
    <property type="term" value="P:auxin polar transport"/>
    <property type="evidence" value="ECO:0000318"/>
    <property type="project" value="GO_Central"/>
</dbReference>
<keyword evidence="3" id="KW-0813">Transport</keyword>
<proteinExistence type="inferred from homology"/>
<evidence type="ECO:0000256" key="3">
    <source>
        <dbReference type="ARBA" id="ARBA00022448"/>
    </source>
</evidence>
<evidence type="ECO:0000256" key="1">
    <source>
        <dbReference type="ARBA" id="ARBA00004141"/>
    </source>
</evidence>
<protein>
    <submittedName>
        <fullName evidence="10">Uncharacterized protein</fullName>
    </submittedName>
</protein>
<dbReference type="GO" id="GO:0005783">
    <property type="term" value="C:endoplasmic reticulum"/>
    <property type="evidence" value="ECO:0000318"/>
    <property type="project" value="GO_Central"/>
</dbReference>
<evidence type="ECO:0000256" key="9">
    <source>
        <dbReference type="SAM" id="Phobius"/>
    </source>
</evidence>
<dbReference type="EnsemblPlants" id="KQL25210">
    <property type="protein sequence ID" value="KQL25210"/>
    <property type="gene ID" value="SETIT_033365mg"/>
</dbReference>
<keyword evidence="4 9" id="KW-0812">Transmembrane</keyword>